<dbReference type="Pfam" id="PF07521">
    <property type="entry name" value="RMMBL"/>
    <property type="match status" value="1"/>
</dbReference>
<evidence type="ECO:0000256" key="9">
    <source>
        <dbReference type="SAM" id="Coils"/>
    </source>
</evidence>
<evidence type="ECO:0000313" key="13">
    <source>
        <dbReference type="Proteomes" id="UP000298663"/>
    </source>
</evidence>
<organism evidence="12 13">
    <name type="scientific">Steinernema carpocapsae</name>
    <name type="common">Entomopathogenic nematode</name>
    <dbReference type="NCBI Taxonomy" id="34508"/>
    <lineage>
        <taxon>Eukaryota</taxon>
        <taxon>Metazoa</taxon>
        <taxon>Ecdysozoa</taxon>
        <taxon>Nematoda</taxon>
        <taxon>Chromadorea</taxon>
        <taxon>Rhabditida</taxon>
        <taxon>Tylenchina</taxon>
        <taxon>Panagrolaimomorpha</taxon>
        <taxon>Strongyloidoidea</taxon>
        <taxon>Steinernematidae</taxon>
        <taxon>Steinernema</taxon>
    </lineage>
</organism>
<comment type="function">
    <text evidence="6">CPSF plays a key role in pre-mRNA 3'-end formation, recognizing the AAUAAA signal sequence and interacting with poly(A)polymerase and other factors to bring about cleavage and poly(A) addition.</text>
</comment>
<keyword evidence="5 8" id="KW-0539">Nucleus</keyword>
<proteinExistence type="inferred from homology"/>
<evidence type="ECO:0000313" key="12">
    <source>
        <dbReference type="EMBL" id="TKR72525.1"/>
    </source>
</evidence>
<dbReference type="Pfam" id="PF13299">
    <property type="entry name" value="CPSF100_C"/>
    <property type="match status" value="1"/>
</dbReference>
<reference evidence="12 13" key="2">
    <citation type="journal article" date="2019" name="G3 (Bethesda)">
        <title>Hybrid Assembly of the Genome of the Entomopathogenic Nematode Steinernema carpocapsae Identifies the X-Chromosome.</title>
        <authorList>
            <person name="Serra L."/>
            <person name="Macchietto M."/>
            <person name="Macias-Munoz A."/>
            <person name="McGill C.J."/>
            <person name="Rodriguez I.M."/>
            <person name="Rodriguez B."/>
            <person name="Murad R."/>
            <person name="Mortazavi A."/>
        </authorList>
    </citation>
    <scope>NUCLEOTIDE SEQUENCE [LARGE SCALE GENOMIC DNA]</scope>
    <source>
        <strain evidence="12 13">ALL</strain>
    </source>
</reference>
<comment type="similarity">
    <text evidence="2 8">Belongs to the metallo-beta-lactamase superfamily. RNA-metabolizing metallo-beta-lactamase-like family. CPSF2/YSH1 subfamily.</text>
</comment>
<keyword evidence="4 8" id="KW-0694">RNA-binding</keyword>
<comment type="subcellular location">
    <subcellularLocation>
        <location evidence="1 8">Nucleus</location>
    </subcellularLocation>
</comment>
<evidence type="ECO:0000256" key="8">
    <source>
        <dbReference type="RuleBase" id="RU365006"/>
    </source>
</evidence>
<keyword evidence="3 8" id="KW-0507">mRNA processing</keyword>
<dbReference type="InterPro" id="IPR011108">
    <property type="entry name" value="RMMBL"/>
</dbReference>
<dbReference type="SUPFAM" id="SSF56281">
    <property type="entry name" value="Metallo-hydrolase/oxidoreductase"/>
    <property type="match status" value="1"/>
</dbReference>
<sequence length="828" mass="94038">MTSIVKLEALSGVQDDGPLCYLLQVDDVYFLLDCGWDGSFDMAYIEAVKRRIPKINAVLLSYGDIPHAGALPHLVGKCGLKCPVYATVPVCKMGQMFLYDWVQGLVSAEDFGFFNFDDIDQSMRYIQQVKYTQTILLKGDNGLQITPYPAGHMMGGAIWKITKMGDEEIVYAVDFNHKKERHLNGCTFDGIGRPNLLITDAFNAQYQQPRRKHRDEMLLTKLLGTVREGGDVMLVIDTAGRMLEIANLLDQLWQNIDAGLMHYNLVMLSSVASSVVEYSKSLIEWMADKIQKNFEVERKNPFQFRHVQICHTKMDLHRLRSPKVVLVSGLDMESGLSRELFLDWCAAPQNTVIVTGRSGERTLASKLKQMVDDRENGLTPRTAIKLEIKRRVYLDGAELEAWVRKKKEEEQEAMRQRLETARRNARLEYADESDDSDDEDTLAAVREAAATGANNYRKLGPSKKDYSQRSTKSSVLWTYEPQQKSSFFKQNKRSFPMFPHHEHRIKMDAYGEVIRPDDYMTNDGTVPDLPSDFGQDAQHSEEAEAAESEPKLFKPLERPTKCVTMKTKVQVLCKVEYIDFEGRSDGESIKKILSQIKPKQLILVHGSPQATAHLAQWAKDMDIVQGNVFTPNLGETVDATIESHILQVVLNEQLMTSLSFQKVKDAELAWIDARVLRRIENNQIVFEPLVGEKLKALEAAKEEEEEVPPVEAMEVDEDADADAEAENVAPAQRRVEDTNVVEKLYLEMLSISEIPPHQAVFINDPRLSDMKQFFAQEGFQAEFSCGVLYVNNVVSIRRNEAGKFHVEGCLCEDYYKIRDIVYNQFAIV</sequence>
<dbReference type="SMART" id="SM01027">
    <property type="entry name" value="Beta-Casp"/>
    <property type="match status" value="1"/>
</dbReference>
<dbReference type="Proteomes" id="UP000298663">
    <property type="component" value="Unassembled WGS sequence"/>
</dbReference>
<dbReference type="InterPro" id="IPR027075">
    <property type="entry name" value="CPSF2"/>
</dbReference>
<dbReference type="PANTHER" id="PTHR45922:SF1">
    <property type="entry name" value="CLEAVAGE AND POLYADENYLATION SPECIFICITY FACTOR SUBUNIT 2"/>
    <property type="match status" value="1"/>
</dbReference>
<dbReference type="InterPro" id="IPR025069">
    <property type="entry name" value="Cpsf2_C"/>
</dbReference>
<evidence type="ECO:0000256" key="1">
    <source>
        <dbReference type="ARBA" id="ARBA00004123"/>
    </source>
</evidence>
<keyword evidence="13" id="KW-1185">Reference proteome</keyword>
<accession>A0A4V6A0R8</accession>
<dbReference type="InterPro" id="IPR001279">
    <property type="entry name" value="Metallo-B-lactamas"/>
</dbReference>
<evidence type="ECO:0000256" key="7">
    <source>
        <dbReference type="ARBA" id="ARBA00065452"/>
    </source>
</evidence>
<dbReference type="AlphaFoldDB" id="A0A4V6A0R8"/>
<dbReference type="STRING" id="34508.A0A4V6A0R8"/>
<name>A0A4V6A0R8_STECR</name>
<reference evidence="12 13" key="1">
    <citation type="journal article" date="2015" name="Genome Biol.">
        <title>Comparative genomics of Steinernema reveals deeply conserved gene regulatory networks.</title>
        <authorList>
            <person name="Dillman A.R."/>
            <person name="Macchietto M."/>
            <person name="Porter C.F."/>
            <person name="Rogers A."/>
            <person name="Williams B."/>
            <person name="Antoshechkin I."/>
            <person name="Lee M.M."/>
            <person name="Goodwin Z."/>
            <person name="Lu X."/>
            <person name="Lewis E.E."/>
            <person name="Goodrich-Blair H."/>
            <person name="Stock S.P."/>
            <person name="Adams B.J."/>
            <person name="Sternberg P.W."/>
            <person name="Mortazavi A."/>
        </authorList>
    </citation>
    <scope>NUCLEOTIDE SEQUENCE [LARGE SCALE GENOMIC DNA]</scope>
    <source>
        <strain evidence="12 13">ALL</strain>
    </source>
</reference>
<evidence type="ECO:0000256" key="6">
    <source>
        <dbReference type="ARBA" id="ARBA00058386"/>
    </source>
</evidence>
<evidence type="ECO:0000256" key="5">
    <source>
        <dbReference type="ARBA" id="ARBA00023242"/>
    </source>
</evidence>
<dbReference type="Pfam" id="PF10996">
    <property type="entry name" value="Beta-Casp"/>
    <property type="match status" value="1"/>
</dbReference>
<dbReference type="GO" id="GO:0005847">
    <property type="term" value="C:mRNA cleavage and polyadenylation specificity factor complex"/>
    <property type="evidence" value="ECO:0007669"/>
    <property type="project" value="InterPro"/>
</dbReference>
<feature type="coiled-coil region" evidence="9">
    <location>
        <begin position="399"/>
        <end position="435"/>
    </location>
</feature>
<keyword evidence="9" id="KW-0175">Coiled coil</keyword>
<dbReference type="GO" id="GO:0003723">
    <property type="term" value="F:RNA binding"/>
    <property type="evidence" value="ECO:0007669"/>
    <property type="project" value="UniProtKB-KW"/>
</dbReference>
<feature type="domain" description="Beta-Casp" evidence="11">
    <location>
        <begin position="242"/>
        <end position="367"/>
    </location>
</feature>
<dbReference type="PANTHER" id="PTHR45922">
    <property type="entry name" value="CLEAVAGE AND POLYADENYLATION SPECIFICITY FACTOR SUBUNIT 2"/>
    <property type="match status" value="1"/>
</dbReference>
<dbReference type="GO" id="GO:0006398">
    <property type="term" value="P:mRNA 3'-end processing by stem-loop binding and cleavage"/>
    <property type="evidence" value="ECO:0007669"/>
    <property type="project" value="InterPro"/>
</dbReference>
<comment type="subunit">
    <text evidence="7">CPSF is a heterotetramer composed of four distinct subunits 160, 100, 70 and 30 kDa.</text>
</comment>
<dbReference type="FunFam" id="3.60.15.10:FF:000008">
    <property type="entry name" value="Cleavage and polyadenylation specificity factor subunit 2"/>
    <property type="match status" value="1"/>
</dbReference>
<dbReference type="EMBL" id="AZBU02000006">
    <property type="protein sequence ID" value="TKR72525.1"/>
    <property type="molecule type" value="Genomic_DNA"/>
</dbReference>
<evidence type="ECO:0000256" key="2">
    <source>
        <dbReference type="ARBA" id="ARBA00010624"/>
    </source>
</evidence>
<dbReference type="InterPro" id="IPR036866">
    <property type="entry name" value="RibonucZ/Hydroxyglut_hydro"/>
</dbReference>
<dbReference type="OrthoDB" id="64353at2759"/>
<feature type="region of interest" description="Disordered" evidence="10">
    <location>
        <begin position="524"/>
        <end position="551"/>
    </location>
</feature>
<evidence type="ECO:0000256" key="4">
    <source>
        <dbReference type="ARBA" id="ARBA00022884"/>
    </source>
</evidence>
<gene>
    <name evidence="12" type="ORF">L596_019958</name>
</gene>
<dbReference type="Gene3D" id="3.60.15.10">
    <property type="entry name" value="Ribonuclease Z/Hydroxyacylglutathione hydrolase-like"/>
    <property type="match status" value="1"/>
</dbReference>
<evidence type="ECO:0000259" key="11">
    <source>
        <dbReference type="SMART" id="SM01027"/>
    </source>
</evidence>
<comment type="caution">
    <text evidence="12">The sequence shown here is derived from an EMBL/GenBank/DDBJ whole genome shotgun (WGS) entry which is preliminary data.</text>
</comment>
<evidence type="ECO:0000256" key="10">
    <source>
        <dbReference type="SAM" id="MobiDB-lite"/>
    </source>
</evidence>
<protein>
    <recommendedName>
        <fullName evidence="8">Cleavage and polyadenylation specificity factor subunit 2</fullName>
    </recommendedName>
    <alternativeName>
        <fullName evidence="8">Cleavage and polyadenylation specificity factor 100 kDa subunit</fullName>
    </alternativeName>
</protein>
<feature type="compositionally biased region" description="Basic and acidic residues" evidence="10">
    <location>
        <begin position="538"/>
        <end position="551"/>
    </location>
</feature>
<evidence type="ECO:0000256" key="3">
    <source>
        <dbReference type="ARBA" id="ARBA00022664"/>
    </source>
</evidence>
<dbReference type="Pfam" id="PF16661">
    <property type="entry name" value="Lactamase_B_6"/>
    <property type="match status" value="1"/>
</dbReference>
<dbReference type="CDD" id="cd16293">
    <property type="entry name" value="CPSF2-like_MBL-fold"/>
    <property type="match status" value="1"/>
</dbReference>
<dbReference type="InterPro" id="IPR022712">
    <property type="entry name" value="Beta_Casp"/>
</dbReference>
<dbReference type="InterPro" id="IPR035639">
    <property type="entry name" value="CPSF2_MBL"/>
</dbReference>